<protein>
    <submittedName>
        <fullName evidence="2">Uncharacterized protein</fullName>
    </submittedName>
</protein>
<proteinExistence type="predicted"/>
<accession>A0A6G1HA02</accession>
<evidence type="ECO:0000313" key="2">
    <source>
        <dbReference type="EMBL" id="KAF1990053.1"/>
    </source>
</evidence>
<dbReference type="OrthoDB" id="3899716at2759"/>
<evidence type="ECO:0000313" key="3">
    <source>
        <dbReference type="Proteomes" id="UP000800041"/>
    </source>
</evidence>
<gene>
    <name evidence="2" type="ORF">K402DRAFT_390370</name>
</gene>
<sequence length="185" mass="19605">MVVPSHANGVTNGVSNGVPASPRSLNGSANGIKKRPQSMAASAPGTMNGAVNGAMAHLSPYEIMASRIMNRVGEMAENLTFAEKPKPYQEIPGLPQTNGGGKRKPRKLELRLQNSSADAVSFSAPFLDNTLSKMLDLQTRMLKTGANLARSGDVSEEVKKEQFAQSAELSRIIALICAEKARQGA</sequence>
<evidence type="ECO:0000256" key="1">
    <source>
        <dbReference type="SAM" id="MobiDB-lite"/>
    </source>
</evidence>
<feature type="region of interest" description="Disordered" evidence="1">
    <location>
        <begin position="1"/>
        <end position="43"/>
    </location>
</feature>
<organism evidence="2 3">
    <name type="scientific">Aulographum hederae CBS 113979</name>
    <dbReference type="NCBI Taxonomy" id="1176131"/>
    <lineage>
        <taxon>Eukaryota</taxon>
        <taxon>Fungi</taxon>
        <taxon>Dikarya</taxon>
        <taxon>Ascomycota</taxon>
        <taxon>Pezizomycotina</taxon>
        <taxon>Dothideomycetes</taxon>
        <taxon>Pleosporomycetidae</taxon>
        <taxon>Aulographales</taxon>
        <taxon>Aulographaceae</taxon>
    </lineage>
</organism>
<name>A0A6G1HA02_9PEZI</name>
<keyword evidence="3" id="KW-1185">Reference proteome</keyword>
<dbReference type="AlphaFoldDB" id="A0A6G1HA02"/>
<dbReference type="Proteomes" id="UP000800041">
    <property type="component" value="Unassembled WGS sequence"/>
</dbReference>
<reference evidence="2" key="1">
    <citation type="journal article" date="2020" name="Stud. Mycol.">
        <title>101 Dothideomycetes genomes: a test case for predicting lifestyles and emergence of pathogens.</title>
        <authorList>
            <person name="Haridas S."/>
            <person name="Albert R."/>
            <person name="Binder M."/>
            <person name="Bloem J."/>
            <person name="Labutti K."/>
            <person name="Salamov A."/>
            <person name="Andreopoulos B."/>
            <person name="Baker S."/>
            <person name="Barry K."/>
            <person name="Bills G."/>
            <person name="Bluhm B."/>
            <person name="Cannon C."/>
            <person name="Castanera R."/>
            <person name="Culley D."/>
            <person name="Daum C."/>
            <person name="Ezra D."/>
            <person name="Gonzalez J."/>
            <person name="Henrissat B."/>
            <person name="Kuo A."/>
            <person name="Liang C."/>
            <person name="Lipzen A."/>
            <person name="Lutzoni F."/>
            <person name="Magnuson J."/>
            <person name="Mondo S."/>
            <person name="Nolan M."/>
            <person name="Ohm R."/>
            <person name="Pangilinan J."/>
            <person name="Park H.-J."/>
            <person name="Ramirez L."/>
            <person name="Alfaro M."/>
            <person name="Sun H."/>
            <person name="Tritt A."/>
            <person name="Yoshinaga Y."/>
            <person name="Zwiers L.-H."/>
            <person name="Turgeon B."/>
            <person name="Goodwin S."/>
            <person name="Spatafora J."/>
            <person name="Crous P."/>
            <person name="Grigoriev I."/>
        </authorList>
    </citation>
    <scope>NUCLEOTIDE SEQUENCE</scope>
    <source>
        <strain evidence="2">CBS 113979</strain>
    </source>
</reference>
<dbReference type="EMBL" id="ML977143">
    <property type="protein sequence ID" value="KAF1990053.1"/>
    <property type="molecule type" value="Genomic_DNA"/>
</dbReference>